<proteinExistence type="predicted"/>
<accession>A0A5M8QPG0</accession>
<feature type="compositionally biased region" description="Basic and acidic residues" evidence="2">
    <location>
        <begin position="73"/>
        <end position="84"/>
    </location>
</feature>
<gene>
    <name evidence="3" type="ORF">FQ330_03240</name>
</gene>
<evidence type="ECO:0000256" key="2">
    <source>
        <dbReference type="SAM" id="MobiDB-lite"/>
    </source>
</evidence>
<feature type="region of interest" description="Disordered" evidence="2">
    <location>
        <begin position="66"/>
        <end position="104"/>
    </location>
</feature>
<evidence type="ECO:0000313" key="3">
    <source>
        <dbReference type="EMBL" id="KAA6436433.1"/>
    </source>
</evidence>
<dbReference type="EMBL" id="VOIR01000011">
    <property type="protein sequence ID" value="KAA6436433.1"/>
    <property type="molecule type" value="Genomic_DNA"/>
</dbReference>
<name>A0A5M8QPG0_9MICO</name>
<keyword evidence="4" id="KW-1185">Reference proteome</keyword>
<feature type="coiled-coil region" evidence="1">
    <location>
        <begin position="111"/>
        <end position="177"/>
    </location>
</feature>
<keyword evidence="1" id="KW-0175">Coiled coil</keyword>
<dbReference type="AlphaFoldDB" id="A0A5M8QPG0"/>
<protein>
    <submittedName>
        <fullName evidence="3">Uncharacterized protein</fullName>
    </submittedName>
</protein>
<evidence type="ECO:0000256" key="1">
    <source>
        <dbReference type="SAM" id="Coils"/>
    </source>
</evidence>
<sequence>MAENATVSEALTQGDIIALTGGNTAIRDDKDLRDRLTKKHGAVFTGKKGPRAVQVPLSAAIAEGWVPEGTSYEDAKKMAAEKKPQPRANSGKPRASKAGSARTTGDFTADFTALAEEADRLSVEVARLEQKKKDVGEELADARKRANTAQRQLRNLADKAEAEAEAALEAVRRIKQNAS</sequence>
<dbReference type="Proteomes" id="UP000323221">
    <property type="component" value="Unassembled WGS sequence"/>
</dbReference>
<evidence type="ECO:0000313" key="4">
    <source>
        <dbReference type="Proteomes" id="UP000323221"/>
    </source>
</evidence>
<dbReference type="RefSeq" id="WP_146355184.1">
    <property type="nucleotide sequence ID" value="NZ_VOIR01000011.1"/>
</dbReference>
<comment type="caution">
    <text evidence="3">The sequence shown here is derived from an EMBL/GenBank/DDBJ whole genome shotgun (WGS) entry which is preliminary data.</text>
</comment>
<reference evidence="3 4" key="1">
    <citation type="submission" date="2019-08" db="EMBL/GenBank/DDBJ databases">
        <title>Agrococcus lahaulensis sp. nov., isolated from a cold desert of the Indian Himalayas.</title>
        <authorList>
            <person name="Qu J.H."/>
        </authorList>
    </citation>
    <scope>NUCLEOTIDE SEQUENCE [LARGE SCALE GENOMIC DNA]</scope>
    <source>
        <strain evidence="3 4">NS18</strain>
    </source>
</reference>
<organism evidence="3 4">
    <name type="scientific">Agrococcus sediminis</name>
    <dbReference type="NCBI Taxonomy" id="2599924"/>
    <lineage>
        <taxon>Bacteria</taxon>
        <taxon>Bacillati</taxon>
        <taxon>Actinomycetota</taxon>
        <taxon>Actinomycetes</taxon>
        <taxon>Micrococcales</taxon>
        <taxon>Microbacteriaceae</taxon>
        <taxon>Agrococcus</taxon>
    </lineage>
</organism>